<name>A0A9Q3Q1T6_9BASI</name>
<dbReference type="AlphaFoldDB" id="A0A9Q3Q1T6"/>
<dbReference type="Proteomes" id="UP000765509">
    <property type="component" value="Unassembled WGS sequence"/>
</dbReference>
<dbReference type="EMBL" id="AVOT02109503">
    <property type="protein sequence ID" value="MBW0581225.1"/>
    <property type="molecule type" value="Genomic_DNA"/>
</dbReference>
<evidence type="ECO:0000313" key="1">
    <source>
        <dbReference type="EMBL" id="MBW0581225.1"/>
    </source>
</evidence>
<sequence>MQYKPQFTYLAGLIPAPNQQNTSTINTNLRPLVDELLQLNQTVNIQAYQHSNGRNVSIKLAAFIGDIVATHKVSGSTLHSAHCLFSWCEVTKKDIEKVVGKCRNKRDTLELSIRWHNQKQICQPEILVKKTGVRWSEPNRLPL</sequence>
<evidence type="ECO:0000313" key="2">
    <source>
        <dbReference type="Proteomes" id="UP000765509"/>
    </source>
</evidence>
<accession>A0A9Q3Q1T6</accession>
<proteinExistence type="predicted"/>
<comment type="caution">
    <text evidence="1">The sequence shown here is derived from an EMBL/GenBank/DDBJ whole genome shotgun (WGS) entry which is preliminary data.</text>
</comment>
<organism evidence="1 2">
    <name type="scientific">Austropuccinia psidii MF-1</name>
    <dbReference type="NCBI Taxonomy" id="1389203"/>
    <lineage>
        <taxon>Eukaryota</taxon>
        <taxon>Fungi</taxon>
        <taxon>Dikarya</taxon>
        <taxon>Basidiomycota</taxon>
        <taxon>Pucciniomycotina</taxon>
        <taxon>Pucciniomycetes</taxon>
        <taxon>Pucciniales</taxon>
        <taxon>Sphaerophragmiaceae</taxon>
        <taxon>Austropuccinia</taxon>
    </lineage>
</organism>
<dbReference type="OrthoDB" id="3039677at2759"/>
<keyword evidence="2" id="KW-1185">Reference proteome</keyword>
<reference evidence="1" key="1">
    <citation type="submission" date="2021-03" db="EMBL/GenBank/DDBJ databases">
        <title>Draft genome sequence of rust myrtle Austropuccinia psidii MF-1, a brazilian biotype.</title>
        <authorList>
            <person name="Quecine M.C."/>
            <person name="Pachon D.M.R."/>
            <person name="Bonatelli M.L."/>
            <person name="Correr F.H."/>
            <person name="Franceschini L.M."/>
            <person name="Leite T.F."/>
            <person name="Margarido G.R.A."/>
            <person name="Almeida C.A."/>
            <person name="Ferrarezi J.A."/>
            <person name="Labate C.A."/>
        </authorList>
    </citation>
    <scope>NUCLEOTIDE SEQUENCE</scope>
    <source>
        <strain evidence="1">MF-1</strain>
    </source>
</reference>
<gene>
    <name evidence="1" type="ORF">O181_120940</name>
</gene>
<protein>
    <submittedName>
        <fullName evidence="1">Uncharacterized protein</fullName>
    </submittedName>
</protein>